<dbReference type="RefSeq" id="WP_054537188.1">
    <property type="nucleotide sequence ID" value="NZ_LGKP01000040.1"/>
</dbReference>
<keyword evidence="3" id="KW-1185">Reference proteome</keyword>
<dbReference type="AlphaFoldDB" id="A0A0P6XJI3"/>
<reference evidence="2 3" key="1">
    <citation type="submission" date="2015-07" db="EMBL/GenBank/DDBJ databases">
        <title>Whole genome sequence of Herpetosiphon geysericola DSM 7119.</title>
        <authorList>
            <person name="Hemp J."/>
            <person name="Ward L.M."/>
            <person name="Pace L.A."/>
            <person name="Fischer W.W."/>
        </authorList>
    </citation>
    <scope>NUCLEOTIDE SEQUENCE [LARGE SCALE GENOMIC DNA]</scope>
    <source>
        <strain evidence="2 3">DSM 7119</strain>
    </source>
</reference>
<keyword evidence="1" id="KW-1133">Transmembrane helix</keyword>
<evidence type="ECO:0000313" key="3">
    <source>
        <dbReference type="Proteomes" id="UP000050277"/>
    </source>
</evidence>
<proteinExistence type="predicted"/>
<protein>
    <submittedName>
        <fullName evidence="2">Uncharacterized protein</fullName>
    </submittedName>
</protein>
<dbReference type="Proteomes" id="UP000050277">
    <property type="component" value="Unassembled WGS sequence"/>
</dbReference>
<dbReference type="EMBL" id="LGKP01000040">
    <property type="protein sequence ID" value="KPL80296.1"/>
    <property type="molecule type" value="Genomic_DNA"/>
</dbReference>
<name>A0A0P6XJI3_9CHLR</name>
<organism evidence="2 3">
    <name type="scientific">Herpetosiphon geysericola</name>
    <dbReference type="NCBI Taxonomy" id="70996"/>
    <lineage>
        <taxon>Bacteria</taxon>
        <taxon>Bacillati</taxon>
        <taxon>Chloroflexota</taxon>
        <taxon>Chloroflexia</taxon>
        <taxon>Herpetosiphonales</taxon>
        <taxon>Herpetosiphonaceae</taxon>
        <taxon>Herpetosiphon</taxon>
    </lineage>
</organism>
<sequence length="131" mass="14316">MRRTTQSLRWFGWYAVSTGLLAALAPNLILGLFGLPATSEVWPRVAGMLIGFIGILHMNVSPINLQRYALATVVLRLSVPLIFGWWVLSGLGPWQLLFFAGADVVGALATLWGLRVDQQTGNPRQTSAIAR</sequence>
<gene>
    <name evidence="2" type="ORF">SE18_24940</name>
</gene>
<comment type="caution">
    <text evidence="2">The sequence shown here is derived from an EMBL/GenBank/DDBJ whole genome shotgun (WGS) entry which is preliminary data.</text>
</comment>
<evidence type="ECO:0000313" key="2">
    <source>
        <dbReference type="EMBL" id="KPL80296.1"/>
    </source>
</evidence>
<feature type="transmembrane region" description="Helical" evidence="1">
    <location>
        <begin position="68"/>
        <end position="88"/>
    </location>
</feature>
<feature type="transmembrane region" description="Helical" evidence="1">
    <location>
        <begin position="94"/>
        <end position="114"/>
    </location>
</feature>
<accession>A0A0P6XJI3</accession>
<feature type="transmembrane region" description="Helical" evidence="1">
    <location>
        <begin position="41"/>
        <end position="61"/>
    </location>
</feature>
<keyword evidence="1" id="KW-0812">Transmembrane</keyword>
<keyword evidence="1" id="KW-0472">Membrane</keyword>
<feature type="transmembrane region" description="Helical" evidence="1">
    <location>
        <begin position="12"/>
        <end position="35"/>
    </location>
</feature>
<evidence type="ECO:0000256" key="1">
    <source>
        <dbReference type="SAM" id="Phobius"/>
    </source>
</evidence>
<dbReference type="OrthoDB" id="7271910at2"/>